<evidence type="ECO:0000256" key="6">
    <source>
        <dbReference type="ARBA" id="ARBA00039017"/>
    </source>
</evidence>
<dbReference type="GO" id="GO:0019363">
    <property type="term" value="P:pyridine nucleotide biosynthetic process"/>
    <property type="evidence" value="ECO:0007669"/>
    <property type="project" value="UniProtKB-KW"/>
</dbReference>
<gene>
    <name evidence="9" type="primary">pncA</name>
    <name evidence="9" type="ordered locus">LMM7_2615</name>
</gene>
<comment type="pathway">
    <text evidence="5">Cofactor biosynthesis; nicotinate biosynthesis; nicotinate from nicotinamide: step 1/1.</text>
</comment>
<evidence type="ECO:0000256" key="7">
    <source>
        <dbReference type="ARBA" id="ARBA00043224"/>
    </source>
</evidence>
<organism evidence="9 10">
    <name type="scientific">Listeria monocytogenes serotype 4a (strain M7)</name>
    <dbReference type="NCBI Taxonomy" id="1030009"/>
    <lineage>
        <taxon>Bacteria</taxon>
        <taxon>Bacillati</taxon>
        <taxon>Bacillota</taxon>
        <taxon>Bacilli</taxon>
        <taxon>Bacillales</taxon>
        <taxon>Listeriaceae</taxon>
        <taxon>Listeria</taxon>
    </lineage>
</organism>
<dbReference type="Gene3D" id="3.40.50.850">
    <property type="entry name" value="Isochorismatase-like"/>
    <property type="match status" value="1"/>
</dbReference>
<dbReference type="PANTHER" id="PTHR11080:SF2">
    <property type="entry name" value="LD05707P"/>
    <property type="match status" value="1"/>
</dbReference>
<evidence type="ECO:0000256" key="3">
    <source>
        <dbReference type="ARBA" id="ARBA00022723"/>
    </source>
</evidence>
<dbReference type="EC" id="3.5.1.19" evidence="6"/>
<dbReference type="PANTHER" id="PTHR11080">
    <property type="entry name" value="PYRAZINAMIDASE/NICOTINAMIDASE"/>
    <property type="match status" value="1"/>
</dbReference>
<dbReference type="Pfam" id="PF00857">
    <property type="entry name" value="Isochorismatase"/>
    <property type="match status" value="1"/>
</dbReference>
<dbReference type="SUPFAM" id="SSF52499">
    <property type="entry name" value="Isochorismatase-like hydrolases"/>
    <property type="match status" value="1"/>
</dbReference>
<dbReference type="CDD" id="cd01011">
    <property type="entry name" value="nicotinamidase"/>
    <property type="match status" value="1"/>
</dbReference>
<dbReference type="InterPro" id="IPR036380">
    <property type="entry name" value="Isochorismatase-like_sf"/>
</dbReference>
<dbReference type="EMBL" id="CP002816">
    <property type="protein sequence ID" value="AEH93620.1"/>
    <property type="molecule type" value="Genomic_DNA"/>
</dbReference>
<dbReference type="AlphaFoldDB" id="A0A0E0V053"/>
<dbReference type="PATRIC" id="fig|1030009.3.peg.2605"/>
<evidence type="ECO:0000313" key="10">
    <source>
        <dbReference type="Proteomes" id="UP000000486"/>
    </source>
</evidence>
<sequence length="210" mass="23478">MKIAAFDIDAQKGFTPLCPDELPVSGGDKIVPELNFMASLASIRIGSKDAHPQNAVWVVDSKDEMLAKLEYPNADRTWVRHCEPGTKGFELLDGLPVVTDYDYFIWKGMEPDIHPYGACYHDIVEQLSTGVLEYLREQKVDLVLVGGLAFDFCVKTTVIQLSRAGFSVLVYLPATRALSEQGFDETKEQLANTEKVQLIETREELVAYCQ</sequence>
<dbReference type="InterPro" id="IPR000868">
    <property type="entry name" value="Isochorismatase-like_dom"/>
</dbReference>
<dbReference type="KEGG" id="lmq:LMM7_2615"/>
<dbReference type="GO" id="GO:0046872">
    <property type="term" value="F:metal ion binding"/>
    <property type="evidence" value="ECO:0007669"/>
    <property type="project" value="UniProtKB-KW"/>
</dbReference>
<evidence type="ECO:0000256" key="4">
    <source>
        <dbReference type="ARBA" id="ARBA00022801"/>
    </source>
</evidence>
<evidence type="ECO:0000313" key="9">
    <source>
        <dbReference type="EMBL" id="AEH93620.1"/>
    </source>
</evidence>
<evidence type="ECO:0000259" key="8">
    <source>
        <dbReference type="Pfam" id="PF00857"/>
    </source>
</evidence>
<dbReference type="Proteomes" id="UP000000486">
    <property type="component" value="Chromosome"/>
</dbReference>
<dbReference type="HOGENOM" id="CLU_068979_13_1_9"/>
<keyword evidence="2" id="KW-0662">Pyridine nucleotide biosynthesis</keyword>
<dbReference type="RefSeq" id="WP_012580726.1">
    <property type="nucleotide sequence ID" value="NC_017537.1"/>
</dbReference>
<name>A0A0E0V053_LISMM</name>
<feature type="domain" description="Isochorismatase-like" evidence="8">
    <location>
        <begin position="56"/>
        <end position="191"/>
    </location>
</feature>
<evidence type="ECO:0000256" key="1">
    <source>
        <dbReference type="ARBA" id="ARBA00006336"/>
    </source>
</evidence>
<protein>
    <recommendedName>
        <fullName evidence="6">nicotinamidase</fullName>
        <ecNumber evidence="6">3.5.1.19</ecNumber>
    </recommendedName>
    <alternativeName>
        <fullName evidence="7">Nicotinamide deamidase</fullName>
    </alternativeName>
</protein>
<proteinExistence type="inferred from homology"/>
<accession>A0A0E0V053</accession>
<evidence type="ECO:0000256" key="5">
    <source>
        <dbReference type="ARBA" id="ARBA00037900"/>
    </source>
</evidence>
<evidence type="ECO:0000256" key="2">
    <source>
        <dbReference type="ARBA" id="ARBA00022642"/>
    </source>
</evidence>
<dbReference type="GO" id="GO:0008936">
    <property type="term" value="F:nicotinamidase activity"/>
    <property type="evidence" value="ECO:0007669"/>
    <property type="project" value="UniProtKB-EC"/>
</dbReference>
<keyword evidence="3" id="KW-0479">Metal-binding</keyword>
<reference evidence="9 10" key="1">
    <citation type="journal article" date="2011" name="J. Bacteriol.">
        <title>Genome sequence of the nonpathogenic Listeria monocytogenes serovar 4a strain M7.</title>
        <authorList>
            <person name="Chen J."/>
            <person name="Xia Y."/>
            <person name="Cheng C."/>
            <person name="Fang C."/>
            <person name="Shan Y."/>
            <person name="Jin G."/>
            <person name="Fang W."/>
        </authorList>
    </citation>
    <scope>NUCLEOTIDE SEQUENCE [LARGE SCALE GENOMIC DNA]</scope>
    <source>
        <strain evidence="9 10">M7</strain>
    </source>
</reference>
<keyword evidence="4" id="KW-0378">Hydrolase</keyword>
<dbReference type="InterPro" id="IPR052347">
    <property type="entry name" value="Isochorismatase_Nicotinamidase"/>
</dbReference>
<comment type="similarity">
    <text evidence="1">Belongs to the isochorismatase family.</text>
</comment>